<dbReference type="Gene3D" id="3.20.20.80">
    <property type="entry name" value="Glycosidases"/>
    <property type="match status" value="1"/>
</dbReference>
<dbReference type="InterPro" id="IPR033132">
    <property type="entry name" value="GH_1_N_CS"/>
</dbReference>
<comment type="similarity">
    <text evidence="1 8">Belongs to the glycosyl hydrolase 1 family.</text>
</comment>
<evidence type="ECO:0000256" key="4">
    <source>
        <dbReference type="ARBA" id="ARBA00022801"/>
    </source>
</evidence>
<evidence type="ECO:0000256" key="10">
    <source>
        <dbReference type="SAM" id="SignalP"/>
    </source>
</evidence>
<reference evidence="12" key="1">
    <citation type="submission" date="2015-02" db="EMBL/GenBank/DDBJ databases">
        <title>Genome sequencing for Strongylocentrotus purpuratus.</title>
        <authorList>
            <person name="Murali S."/>
            <person name="Liu Y."/>
            <person name="Vee V."/>
            <person name="English A."/>
            <person name="Wang M."/>
            <person name="Skinner E."/>
            <person name="Han Y."/>
            <person name="Muzny D.M."/>
            <person name="Worley K.C."/>
            <person name="Gibbs R.A."/>
        </authorList>
    </citation>
    <scope>NUCLEOTIDE SEQUENCE</scope>
</reference>
<dbReference type="InParanoid" id="A0A7M7TGT1"/>
<dbReference type="PROSITE" id="PS00653">
    <property type="entry name" value="GLYCOSYL_HYDROL_F1_2"/>
    <property type="match status" value="1"/>
</dbReference>
<dbReference type="FunCoup" id="A0A7M7TGT1">
    <property type="interactions" value="408"/>
</dbReference>
<keyword evidence="4 9" id="KW-0378">Hydrolase</keyword>
<dbReference type="InterPro" id="IPR017853">
    <property type="entry name" value="GH"/>
</dbReference>
<dbReference type="EnsemblMetazoa" id="XM_781915">
    <property type="protein sequence ID" value="XP_787008"/>
    <property type="gene ID" value="LOC581938"/>
</dbReference>
<protein>
    <recommendedName>
        <fullName evidence="3">beta-glucosidase</fullName>
        <ecNumber evidence="3">3.2.1.21</ecNumber>
    </recommendedName>
</protein>
<evidence type="ECO:0000256" key="1">
    <source>
        <dbReference type="ARBA" id="ARBA00010838"/>
    </source>
</evidence>
<keyword evidence="10" id="KW-0732">Signal</keyword>
<proteinExistence type="inferred from homology"/>
<keyword evidence="5" id="KW-0325">Glycoprotein</keyword>
<dbReference type="OMA" id="IHRPLDW"/>
<dbReference type="InterPro" id="IPR001360">
    <property type="entry name" value="Glyco_hydro_1"/>
</dbReference>
<keyword evidence="6 9" id="KW-0326">Glycosidase</keyword>
<dbReference type="PANTHER" id="PTHR10353:SF36">
    <property type="entry name" value="LP05116P"/>
    <property type="match status" value="1"/>
</dbReference>
<dbReference type="OrthoDB" id="65569at2759"/>
<dbReference type="EC" id="3.2.1.21" evidence="3"/>
<dbReference type="InterPro" id="IPR018120">
    <property type="entry name" value="Glyco_hydro_1_AS"/>
</dbReference>
<feature type="active site" description="Nucleophile" evidence="7">
    <location>
        <position position="416"/>
    </location>
</feature>
<dbReference type="GeneID" id="581938"/>
<sequence length="548" mass="62830">MDLLQMTLVFSCLLIPVIGLDEEPEFVYPDRFNDPERDAFLYGTFPEGFIWSSATSSYQIEGAWNEDGKGESIWDRFSQEGGNVENNDTGDVACDSYHKYKEDVALMKAMGLKYYRFSISWPRVLPDGTLNNVNEAGIAYYNNLIDELRLNDITPMVTLYHWDLPQALQDVGGWANETIIDHYNDYAELCYQRFGSRVPFWITFNEPWIVTLLGHGVGYFAPGISEDGTTIYVVAHNIIKSHARAWHTYNDTYRQLQNGQVGITMNSDHVEPYDSTNQDHIDAADRCLQFHFGWWANPIFKNGDYPEVMKTSIASKSAAQGFTKSRLPEFTEEEKEYNRGTADFFGLNQYTTLYANNTPDDESNPPGYLKDRNVLTFVDEDWETAGSSWLKIVPWGIRNILKWIDSQYHVPIYVTENGVSTHDVYELDDVIRQKYYRAYINEVLKAIKLDGVDVRGYTAWSLLDNFEWASGYSERFGMHYVDFNDPERPRTAKESVNVYSKIIADNGFIKEVSTTPATQYTTASAPSINILSHITCICFCILSNVWTQ</sequence>
<dbReference type="Pfam" id="PF00232">
    <property type="entry name" value="Glyco_hydro_1"/>
    <property type="match status" value="1"/>
</dbReference>
<name>A0A7M7TGT1_STRPU</name>
<dbReference type="FunFam" id="3.20.20.80:FF:000013">
    <property type="entry name" value="lactase-phlorizin hydrolase"/>
    <property type="match status" value="1"/>
</dbReference>
<dbReference type="Proteomes" id="UP000007110">
    <property type="component" value="Unassembled WGS sequence"/>
</dbReference>
<reference evidence="11" key="2">
    <citation type="submission" date="2021-01" db="UniProtKB">
        <authorList>
            <consortium name="EnsemblMetazoa"/>
        </authorList>
    </citation>
    <scope>IDENTIFICATION</scope>
</reference>
<comment type="subunit">
    <text evidence="2">Homodimer.</text>
</comment>
<evidence type="ECO:0000256" key="2">
    <source>
        <dbReference type="ARBA" id="ARBA00011738"/>
    </source>
</evidence>
<evidence type="ECO:0000313" key="11">
    <source>
        <dbReference type="EnsemblMetazoa" id="XP_787008"/>
    </source>
</evidence>
<evidence type="ECO:0000256" key="8">
    <source>
        <dbReference type="RuleBase" id="RU003690"/>
    </source>
</evidence>
<evidence type="ECO:0000256" key="5">
    <source>
        <dbReference type="ARBA" id="ARBA00023180"/>
    </source>
</evidence>
<dbReference type="KEGG" id="spu:581938"/>
<feature type="signal peptide" evidence="10">
    <location>
        <begin position="1"/>
        <end position="19"/>
    </location>
</feature>
<evidence type="ECO:0000256" key="7">
    <source>
        <dbReference type="PROSITE-ProRule" id="PRU10055"/>
    </source>
</evidence>
<dbReference type="GO" id="GO:0004553">
    <property type="term" value="F:hydrolase activity, hydrolyzing O-glycosyl compounds"/>
    <property type="evidence" value="ECO:0007669"/>
    <property type="project" value="InterPro"/>
</dbReference>
<evidence type="ECO:0000256" key="3">
    <source>
        <dbReference type="ARBA" id="ARBA00012744"/>
    </source>
</evidence>
<dbReference type="PANTHER" id="PTHR10353">
    <property type="entry name" value="GLYCOSYL HYDROLASE"/>
    <property type="match status" value="1"/>
</dbReference>
<accession>A0A7M7TGT1</accession>
<dbReference type="AlphaFoldDB" id="A0A7M7TGT1"/>
<feature type="chain" id="PRO_5029913564" description="beta-glucosidase" evidence="10">
    <location>
        <begin position="20"/>
        <end position="548"/>
    </location>
</feature>
<evidence type="ECO:0000256" key="6">
    <source>
        <dbReference type="ARBA" id="ARBA00023295"/>
    </source>
</evidence>
<evidence type="ECO:0000313" key="12">
    <source>
        <dbReference type="Proteomes" id="UP000007110"/>
    </source>
</evidence>
<evidence type="ECO:0000256" key="9">
    <source>
        <dbReference type="RuleBase" id="RU004468"/>
    </source>
</evidence>
<keyword evidence="12" id="KW-1185">Reference proteome</keyword>
<dbReference type="PROSITE" id="PS00572">
    <property type="entry name" value="GLYCOSYL_HYDROL_F1_1"/>
    <property type="match status" value="1"/>
</dbReference>
<dbReference type="PRINTS" id="PR00131">
    <property type="entry name" value="GLHYDRLASE1"/>
</dbReference>
<dbReference type="RefSeq" id="XP_787008.3">
    <property type="nucleotide sequence ID" value="XM_781915.4"/>
</dbReference>
<organism evidence="11 12">
    <name type="scientific">Strongylocentrotus purpuratus</name>
    <name type="common">Purple sea urchin</name>
    <dbReference type="NCBI Taxonomy" id="7668"/>
    <lineage>
        <taxon>Eukaryota</taxon>
        <taxon>Metazoa</taxon>
        <taxon>Echinodermata</taxon>
        <taxon>Eleutherozoa</taxon>
        <taxon>Echinozoa</taxon>
        <taxon>Echinoidea</taxon>
        <taxon>Euechinoidea</taxon>
        <taxon>Echinacea</taxon>
        <taxon>Camarodonta</taxon>
        <taxon>Echinidea</taxon>
        <taxon>Strongylocentrotidae</taxon>
        <taxon>Strongylocentrotus</taxon>
    </lineage>
</organism>
<dbReference type="SUPFAM" id="SSF51445">
    <property type="entry name" value="(Trans)glycosidases"/>
    <property type="match status" value="1"/>
</dbReference>
<dbReference type="GO" id="GO:0005975">
    <property type="term" value="P:carbohydrate metabolic process"/>
    <property type="evidence" value="ECO:0007669"/>
    <property type="project" value="InterPro"/>
</dbReference>